<dbReference type="Proteomes" id="UP000029221">
    <property type="component" value="Unassembled WGS sequence"/>
</dbReference>
<accession>A0A090Q6T6</accession>
<keyword evidence="3" id="KW-0347">Helicase</keyword>
<organism evidence="3 4">
    <name type="scientific">Nonlabens tegetincola</name>
    <dbReference type="NCBI Taxonomy" id="323273"/>
    <lineage>
        <taxon>Bacteria</taxon>
        <taxon>Pseudomonadati</taxon>
        <taxon>Bacteroidota</taxon>
        <taxon>Flavobacteriia</taxon>
        <taxon>Flavobacteriales</taxon>
        <taxon>Flavobacteriaceae</taxon>
        <taxon>Nonlabens</taxon>
    </lineage>
</organism>
<evidence type="ECO:0000313" key="4">
    <source>
        <dbReference type="Proteomes" id="UP000029221"/>
    </source>
</evidence>
<dbReference type="eggNOG" id="COG0653">
    <property type="taxonomic scope" value="Bacteria"/>
</dbReference>
<dbReference type="GO" id="GO:0005524">
    <property type="term" value="F:ATP binding"/>
    <property type="evidence" value="ECO:0007669"/>
    <property type="project" value="InterPro"/>
</dbReference>
<evidence type="ECO:0000256" key="1">
    <source>
        <dbReference type="SAM" id="Coils"/>
    </source>
</evidence>
<dbReference type="InterPro" id="IPR011115">
    <property type="entry name" value="SecA_DEAD"/>
</dbReference>
<dbReference type="GO" id="GO:0004386">
    <property type="term" value="F:helicase activity"/>
    <property type="evidence" value="ECO:0007669"/>
    <property type="project" value="UniProtKB-KW"/>
</dbReference>
<reference evidence="3" key="1">
    <citation type="journal article" date="2014" name="Genome Announc.">
        <title>Draft Genome Sequences of Marine Flavobacterium Nonlabens Strains NR17, NR24, NR27, NR32, NR33, and Ara13.</title>
        <authorList>
            <person name="Nakanishi M."/>
            <person name="Meirelles P."/>
            <person name="Suzuki R."/>
            <person name="Takatani N."/>
            <person name="Mino S."/>
            <person name="Suda W."/>
            <person name="Oshima K."/>
            <person name="Hattori M."/>
            <person name="Ohkuma M."/>
            <person name="Hosokawa M."/>
            <person name="Miyashita K."/>
            <person name="Thompson F.L."/>
            <person name="Niwa A."/>
            <person name="Sawabe T."/>
            <person name="Sawabe T."/>
        </authorList>
    </citation>
    <scope>NUCLEOTIDE SEQUENCE [LARGE SCALE GENOMIC DNA]</scope>
    <source>
        <strain evidence="3">JCM 19294</strain>
    </source>
</reference>
<dbReference type="AlphaFoldDB" id="A0A090Q6T6"/>
<keyword evidence="4" id="KW-1185">Reference proteome</keyword>
<proteinExistence type="predicted"/>
<keyword evidence="3" id="KW-0067">ATP-binding</keyword>
<dbReference type="Gene3D" id="3.40.50.300">
    <property type="entry name" value="P-loop containing nucleotide triphosphate hydrolases"/>
    <property type="match status" value="1"/>
</dbReference>
<keyword evidence="3" id="KW-0378">Hydrolase</keyword>
<dbReference type="GO" id="GO:0017038">
    <property type="term" value="P:protein import"/>
    <property type="evidence" value="ECO:0007669"/>
    <property type="project" value="InterPro"/>
</dbReference>
<feature type="domain" description="SecA family profile" evidence="2">
    <location>
        <begin position="5"/>
        <end position="125"/>
    </location>
</feature>
<dbReference type="Pfam" id="PF07517">
    <property type="entry name" value="SecA_DEAD"/>
    <property type="match status" value="1"/>
</dbReference>
<comment type="caution">
    <text evidence="3">The sequence shown here is derived from an EMBL/GenBank/DDBJ whole genome shotgun (WGS) entry which is preliminary data.</text>
</comment>
<dbReference type="PROSITE" id="PS51196">
    <property type="entry name" value="SECA_MOTOR_DEAD"/>
    <property type="match status" value="1"/>
</dbReference>
<protein>
    <submittedName>
        <fullName evidence="3">Protein export cytoplasm protein SecA ATPase RNA helicase</fullName>
    </submittedName>
</protein>
<evidence type="ECO:0000313" key="3">
    <source>
        <dbReference type="EMBL" id="GAK97443.1"/>
    </source>
</evidence>
<dbReference type="InterPro" id="IPR014018">
    <property type="entry name" value="SecA_motor_DEAD"/>
</dbReference>
<dbReference type="GO" id="GO:0016020">
    <property type="term" value="C:membrane"/>
    <property type="evidence" value="ECO:0007669"/>
    <property type="project" value="InterPro"/>
</dbReference>
<evidence type="ECO:0000259" key="2">
    <source>
        <dbReference type="PROSITE" id="PS51196"/>
    </source>
</evidence>
<feature type="coiled-coil region" evidence="1">
    <location>
        <begin position="42"/>
        <end position="80"/>
    </location>
</feature>
<keyword evidence="1" id="KW-0175">Coiled coil</keyword>
<dbReference type="EMBL" id="BBML01000005">
    <property type="protein sequence ID" value="GAK97443.1"/>
    <property type="molecule type" value="Genomic_DNA"/>
</dbReference>
<name>A0A090Q6T6_9FLAO</name>
<keyword evidence="3" id="KW-0547">Nucleotide-binding</keyword>
<sequence length="125" mass="14332">MGLLDSVLKIFVGDKAKKDIKDLQPYVNQILSFEKELSSLSIDELRAKTQEFKDKIQAAKKDTLEQIENLKLQVEQEQDIDKKEDLYNEIDQLNDVAYDQTEAVLEEIMAEAFAVVKETATFCSK</sequence>
<gene>
    <name evidence="3" type="ORF">JCM19294_1489</name>
</gene>
<dbReference type="InterPro" id="IPR027417">
    <property type="entry name" value="P-loop_NTPase"/>
</dbReference>